<dbReference type="EMBL" id="JADILZ010000103">
    <property type="protein sequence ID" value="MBO8479306.1"/>
    <property type="molecule type" value="Genomic_DNA"/>
</dbReference>
<gene>
    <name evidence="1" type="ORF">IAB80_10535</name>
</gene>
<comment type="caution">
    <text evidence="1">The sequence shown here is derived from an EMBL/GenBank/DDBJ whole genome shotgun (WGS) entry which is preliminary data.</text>
</comment>
<accession>A0A9D9IWH6</accession>
<dbReference type="Proteomes" id="UP000823771">
    <property type="component" value="Unassembled WGS sequence"/>
</dbReference>
<proteinExistence type="predicted"/>
<protein>
    <submittedName>
        <fullName evidence="1">Uncharacterized protein</fullName>
    </submittedName>
</protein>
<reference evidence="1" key="1">
    <citation type="submission" date="2020-10" db="EMBL/GenBank/DDBJ databases">
        <authorList>
            <person name="Gilroy R."/>
        </authorList>
    </citation>
    <scope>NUCLEOTIDE SEQUENCE</scope>
    <source>
        <strain evidence="1">2478</strain>
    </source>
</reference>
<evidence type="ECO:0000313" key="2">
    <source>
        <dbReference type="Proteomes" id="UP000823771"/>
    </source>
</evidence>
<dbReference type="AlphaFoldDB" id="A0A9D9IWH6"/>
<reference evidence="1" key="2">
    <citation type="journal article" date="2021" name="PeerJ">
        <title>Extensive microbial diversity within the chicken gut microbiome revealed by metagenomics and culture.</title>
        <authorList>
            <person name="Gilroy R."/>
            <person name="Ravi A."/>
            <person name="Getino M."/>
            <person name="Pursley I."/>
            <person name="Horton D.L."/>
            <person name="Alikhan N.F."/>
            <person name="Baker D."/>
            <person name="Gharbi K."/>
            <person name="Hall N."/>
            <person name="Watson M."/>
            <person name="Adriaenssens E.M."/>
            <person name="Foster-Nyarko E."/>
            <person name="Jarju S."/>
            <person name="Secka A."/>
            <person name="Antonio M."/>
            <person name="Oren A."/>
            <person name="Chaudhuri R.R."/>
            <person name="La Ragione R."/>
            <person name="Hildebrand F."/>
            <person name="Pallen M.J."/>
        </authorList>
    </citation>
    <scope>NUCLEOTIDE SEQUENCE</scope>
    <source>
        <strain evidence="1">2478</strain>
    </source>
</reference>
<sequence length="140" mass="15712">MHEKLMAVVCAAGKFHINRHYGEGECGVGYYVEQEVQRGYLPYAASLGLPVISCFVEIRDEKVFFGIWNTSCIVHILPAIYPDSSLGIKKAAIKMMETDYLQKKMAYEAAYGKPLDYVFEGTDIAGRQKENTLKIYGDGK</sequence>
<evidence type="ECO:0000313" key="1">
    <source>
        <dbReference type="EMBL" id="MBO8479306.1"/>
    </source>
</evidence>
<organism evidence="1 2">
    <name type="scientific">Candidatus Cryptobacteroides excrementipullorum</name>
    <dbReference type="NCBI Taxonomy" id="2840761"/>
    <lineage>
        <taxon>Bacteria</taxon>
        <taxon>Pseudomonadati</taxon>
        <taxon>Bacteroidota</taxon>
        <taxon>Bacteroidia</taxon>
        <taxon>Bacteroidales</taxon>
        <taxon>Candidatus Cryptobacteroides</taxon>
    </lineage>
</organism>
<name>A0A9D9IWH6_9BACT</name>